<feature type="region of interest" description="Disordered" evidence="1">
    <location>
        <begin position="1"/>
        <end position="60"/>
    </location>
</feature>
<sequence>MTKDPTKNPTIQPSETTVERLPRHPASRPRAEADRELVPPDADFGEPADAAGGREAAAQG</sequence>
<feature type="compositionally biased region" description="Low complexity" evidence="1">
    <location>
        <begin position="45"/>
        <end position="60"/>
    </location>
</feature>
<dbReference type="Proteomes" id="UP001597183">
    <property type="component" value="Unassembled WGS sequence"/>
</dbReference>
<evidence type="ECO:0000313" key="3">
    <source>
        <dbReference type="Proteomes" id="UP001597183"/>
    </source>
</evidence>
<organism evidence="2 3">
    <name type="scientific">Actinoplanes sichuanensis</name>
    <dbReference type="NCBI Taxonomy" id="512349"/>
    <lineage>
        <taxon>Bacteria</taxon>
        <taxon>Bacillati</taxon>
        <taxon>Actinomycetota</taxon>
        <taxon>Actinomycetes</taxon>
        <taxon>Micromonosporales</taxon>
        <taxon>Micromonosporaceae</taxon>
        <taxon>Actinoplanes</taxon>
    </lineage>
</organism>
<feature type="compositionally biased region" description="Basic and acidic residues" evidence="1">
    <location>
        <begin position="29"/>
        <end position="38"/>
    </location>
</feature>
<accession>A0ABW3ZZN4</accession>
<proteinExistence type="predicted"/>
<reference evidence="3" key="1">
    <citation type="journal article" date="2019" name="Int. J. Syst. Evol. Microbiol.">
        <title>The Global Catalogue of Microorganisms (GCM) 10K type strain sequencing project: providing services to taxonomists for standard genome sequencing and annotation.</title>
        <authorList>
            <consortium name="The Broad Institute Genomics Platform"/>
            <consortium name="The Broad Institute Genome Sequencing Center for Infectious Disease"/>
            <person name="Wu L."/>
            <person name="Ma J."/>
        </authorList>
    </citation>
    <scope>NUCLEOTIDE SEQUENCE [LARGE SCALE GENOMIC DNA]</scope>
    <source>
        <strain evidence="3">CCM 7526</strain>
    </source>
</reference>
<dbReference type="RefSeq" id="WP_317786686.1">
    <property type="nucleotide sequence ID" value="NZ_AP028461.1"/>
</dbReference>
<gene>
    <name evidence="2" type="ORF">ACFQ5G_00975</name>
</gene>
<comment type="caution">
    <text evidence="2">The sequence shown here is derived from an EMBL/GenBank/DDBJ whole genome shotgun (WGS) entry which is preliminary data.</text>
</comment>
<keyword evidence="3" id="KW-1185">Reference proteome</keyword>
<evidence type="ECO:0000256" key="1">
    <source>
        <dbReference type="SAM" id="MobiDB-lite"/>
    </source>
</evidence>
<feature type="compositionally biased region" description="Polar residues" evidence="1">
    <location>
        <begin position="7"/>
        <end position="16"/>
    </location>
</feature>
<protein>
    <submittedName>
        <fullName evidence="2">Uncharacterized protein</fullName>
    </submittedName>
</protein>
<name>A0ABW3ZZN4_9ACTN</name>
<dbReference type="EMBL" id="JBHTMK010000002">
    <property type="protein sequence ID" value="MFD1363907.1"/>
    <property type="molecule type" value="Genomic_DNA"/>
</dbReference>
<evidence type="ECO:0000313" key="2">
    <source>
        <dbReference type="EMBL" id="MFD1363907.1"/>
    </source>
</evidence>